<comment type="function">
    <text evidence="3">Regulates mitochondrial small subunit maturation by controlling 15S rRNA 5'-end processing. Localizes to the 5' precursor of the 15S rRNA in a position that is subsequently occupied by mS47 in the mature yeast mtSSU. Uses structure and sequence-specific RNA recognition, binding to a single-stranded region of the precursor and specifically recognizing bases -6 to -1. The exchange of Ccm1 for mS47 is coupled to the irreversible removal of precursor rRNA that is accompanied by conformational changes of the mitoribosomal proteins uS5m and mS26. These conformational changes signal completion of 5'-end rRNA processing through protection of the mature 5'-end of the 15S rRNA and stabilization of mS47. The removal of the 5' precursor together with the dissociation of Ccm1 may be catalyzed by the 5'-3' exoribonuclease Pet127. Involved in the specific removal of group I introns in mitochondrial encoded transcripts.</text>
</comment>
<proteinExistence type="inferred from homology"/>
<name>A0A9Q5HVZ4_SANBA</name>
<dbReference type="PANTHER" id="PTHR47447">
    <property type="entry name" value="OS03G0856100 PROTEIN"/>
    <property type="match status" value="1"/>
</dbReference>
<dbReference type="Pfam" id="PF13812">
    <property type="entry name" value="PPR_3"/>
    <property type="match status" value="2"/>
</dbReference>
<feature type="domain" description="Pentatricopeptide repeat-containing protein-mitochondrial" evidence="7">
    <location>
        <begin position="334"/>
        <end position="465"/>
    </location>
</feature>
<evidence type="ECO:0000313" key="8">
    <source>
        <dbReference type="EMBL" id="OCB86885.1"/>
    </source>
</evidence>
<dbReference type="Pfam" id="PF23276">
    <property type="entry name" value="TPR_24"/>
    <property type="match status" value="1"/>
</dbReference>
<dbReference type="Proteomes" id="UP000757232">
    <property type="component" value="Unassembled WGS sequence"/>
</dbReference>
<dbReference type="InterPro" id="IPR011990">
    <property type="entry name" value="TPR-like_helical_dom_sf"/>
</dbReference>
<feature type="region of interest" description="Disordered" evidence="6">
    <location>
        <begin position="613"/>
        <end position="632"/>
    </location>
</feature>
<protein>
    <recommendedName>
        <fullName evidence="7">Pentatricopeptide repeat-containing protein-mitochondrial domain-containing protein</fullName>
    </recommendedName>
</protein>
<accession>A0A9Q5HVZ4</accession>
<feature type="repeat" description="PPR" evidence="5">
    <location>
        <begin position="474"/>
        <end position="508"/>
    </location>
</feature>
<feature type="compositionally biased region" description="Acidic residues" evidence="6">
    <location>
        <begin position="618"/>
        <end position="632"/>
    </location>
</feature>
<dbReference type="InterPro" id="IPR002885">
    <property type="entry name" value="PPR_rpt"/>
</dbReference>
<evidence type="ECO:0000256" key="5">
    <source>
        <dbReference type="PROSITE-ProRule" id="PRU00708"/>
    </source>
</evidence>
<sequence>MNLEGDAAEREVWAVGLESQHDATASRERSSLLEEKRDDHDSDILREEASGPQEDACIFIKTCIECVHTVDVVFAICKFDIDLAAIFGGRQPKDARGPSRLSAKMYEARQSEPMLKVHRGSRTTELNMAMRNHLARFRADELINLAAEMKKANTRPDIHTYNSLLGALAADPYTEATWAVYRDMLAMGIRADTNIFNQLLYAHRASDSNEIQKILQEMERHGLQPNAGTYDFFLRYYMDCDNAEMALVKLAEMNEAGFQPSLKTAQALIDRFGQMGHVRLALELADFHEAVTVRRLDSELWVNLLVYCAEELYAHGVLQCWEKVVNELHIRVDEGLCQLVLDTAARHGLPKLASEAIRELEAIKVDFQEHHFTPMLDAFVKKQLLKEAFCILDLMRSANVNPTIDSAYSILQAVRHDPEAIDGAYTKLEEMHKEGQNIDVIAVNVLVKACGLLNDLQRGVGIYKAMPSLGIQPDAETFEMLLKACRASQHIELGERLFREMQESGVKPTAKTFEAFISLVLTQTDYENAFFYLEEMKGAGHTPSYPVYEEIVKTCVANGDTRYKLAVEELEQMGYKMSARLRHFINTGGRQWINRLSDDERLPYETRRRMKEAKLLQEEEEEEGEDSAELMK</sequence>
<feature type="repeat" description="PPR" evidence="5">
    <location>
        <begin position="439"/>
        <end position="473"/>
    </location>
</feature>
<dbReference type="AlphaFoldDB" id="A0A9Q5HVZ4"/>
<comment type="subunit">
    <text evidence="4">Binds to mitochondrial small subunit 15S rRNA.</text>
</comment>
<evidence type="ECO:0000256" key="2">
    <source>
        <dbReference type="ARBA" id="ARBA00022737"/>
    </source>
</evidence>
<keyword evidence="2" id="KW-0677">Repeat</keyword>
<reference evidence="8" key="1">
    <citation type="submission" date="2016-06" db="EMBL/GenBank/DDBJ databases">
        <title>Draft Genome sequence of the fungus Inonotus baumii.</title>
        <authorList>
            <person name="Zhu H."/>
            <person name="Lin W."/>
        </authorList>
    </citation>
    <scope>NUCLEOTIDE SEQUENCE</scope>
    <source>
        <strain evidence="8">821</strain>
    </source>
</reference>
<dbReference type="PROSITE" id="PS51375">
    <property type="entry name" value="PPR"/>
    <property type="match status" value="3"/>
</dbReference>
<evidence type="ECO:0000256" key="3">
    <source>
        <dbReference type="ARBA" id="ARBA00044493"/>
    </source>
</evidence>
<evidence type="ECO:0000256" key="1">
    <source>
        <dbReference type="ARBA" id="ARBA00006192"/>
    </source>
</evidence>
<dbReference type="PANTHER" id="PTHR47447:SF17">
    <property type="entry name" value="OS12G0638900 PROTEIN"/>
    <property type="match status" value="1"/>
</dbReference>
<dbReference type="OrthoDB" id="185373at2759"/>
<gene>
    <name evidence="8" type="ORF">A7U60_g6058</name>
</gene>
<keyword evidence="9" id="KW-1185">Reference proteome</keyword>
<feature type="region of interest" description="Disordered" evidence="6">
    <location>
        <begin position="19"/>
        <end position="47"/>
    </location>
</feature>
<comment type="caution">
    <text evidence="8">The sequence shown here is derived from an EMBL/GenBank/DDBJ whole genome shotgun (WGS) entry which is preliminary data.</text>
</comment>
<evidence type="ECO:0000259" key="7">
    <source>
        <dbReference type="Pfam" id="PF23276"/>
    </source>
</evidence>
<feature type="repeat" description="PPR" evidence="5">
    <location>
        <begin position="157"/>
        <end position="191"/>
    </location>
</feature>
<evidence type="ECO:0000256" key="6">
    <source>
        <dbReference type="SAM" id="MobiDB-lite"/>
    </source>
</evidence>
<organism evidence="8 9">
    <name type="scientific">Sanghuangporus baumii</name>
    <name type="common">Phellinus baumii</name>
    <dbReference type="NCBI Taxonomy" id="108892"/>
    <lineage>
        <taxon>Eukaryota</taxon>
        <taxon>Fungi</taxon>
        <taxon>Dikarya</taxon>
        <taxon>Basidiomycota</taxon>
        <taxon>Agaricomycotina</taxon>
        <taxon>Agaricomycetes</taxon>
        <taxon>Hymenochaetales</taxon>
        <taxon>Hymenochaetaceae</taxon>
        <taxon>Sanghuangporus</taxon>
    </lineage>
</organism>
<dbReference type="EMBL" id="LNZH02000198">
    <property type="protein sequence ID" value="OCB86885.1"/>
    <property type="molecule type" value="Genomic_DNA"/>
</dbReference>
<evidence type="ECO:0000313" key="9">
    <source>
        <dbReference type="Proteomes" id="UP000757232"/>
    </source>
</evidence>
<comment type="similarity">
    <text evidence="1">Belongs to the CCM1 family.</text>
</comment>
<dbReference type="InterPro" id="IPR057027">
    <property type="entry name" value="TPR_mt"/>
</dbReference>
<evidence type="ECO:0000256" key="4">
    <source>
        <dbReference type="ARBA" id="ARBA00044511"/>
    </source>
</evidence>
<dbReference type="NCBIfam" id="TIGR00756">
    <property type="entry name" value="PPR"/>
    <property type="match status" value="2"/>
</dbReference>
<dbReference type="Gene3D" id="1.25.40.10">
    <property type="entry name" value="Tetratricopeptide repeat domain"/>
    <property type="match status" value="3"/>
</dbReference>